<dbReference type="PROSITE" id="PS50235">
    <property type="entry name" value="USP_3"/>
    <property type="match status" value="1"/>
</dbReference>
<sequence length="763" mass="86083">MAAEDADLSKIHTSSKIDPDPSPPSTSGMVVKNREVVNDNPNQPELNTVATYIRLINEQPNYIPPANELIENCLNIVTCLSQTVGTEDELWGLLTAVEEYLVRLITSLECPLRNDVIDAILDKFFTIISDPTSDARPAMSVILIVLDGSETEAPFGTARWLEGGPSPASLGTALACLYRWITEWNASPALSDWVLGYMKKLEENEQYDVLIEVSKDNLSRLLLAVHNPTDLRQSNAEVIFHVMASLRETTDILDKVAPNLAVVLNALVADSRQWSWQLLQNVVDITTAMVDHLRGPLLGQDLVSFNSRYHAVITCLEQHMASRSSQFLRLPAWGSQSNMAAAGGNEMAVVRKVGLLNRGTTCYVNSVMQALLATREFSNFVVLHLHNRAYWAKLAELFTKLKYSVSTKVDPDDFYVTMNSPKFNIDIQHDTSEFLGYFFELLLSYEHKMDCDHDYSKAPVIVTYRRRLPPPLTLSPNPTEEEAVVDNNQDEAVAGSSTGATANRKRARKGSSNSRKRQRTTEPPPEAPESFVDHIFGGVILSRMRCMVCNTLSTTRDVFRDLSLAFPEAKKDHIHTVQSLVDYYCSTELLTADNRYKCPACGCKRDVERRAVIEYTPRYLIIVLKNFKFDTKKLTQNKLMSPTIYSHSVTLPTVPAQTQNGYTMYAAIVHEGTSMSSGHYYTLAKTEDGWYLFNDDDVTKCNEDQIQFLRPCNTPYMLFYRRDDVDEALFPSLNEVPPNIRERVKVHNKLYIETVQKLQMTRP</sequence>
<feature type="region of interest" description="Disordered" evidence="2">
    <location>
        <begin position="1"/>
        <end position="29"/>
    </location>
</feature>
<dbReference type="InterPro" id="IPR028889">
    <property type="entry name" value="USP"/>
</dbReference>
<gene>
    <name evidence="4" type="ORF">RR46_08360</name>
</gene>
<name>A0A194PGV2_PAPXU</name>
<accession>A0A194PGV2</accession>
<dbReference type="GO" id="GO:0004843">
    <property type="term" value="F:cysteine-type deubiquitinase activity"/>
    <property type="evidence" value="ECO:0007669"/>
    <property type="project" value="InterPro"/>
</dbReference>
<comment type="similarity">
    <text evidence="1">Belongs to the peptidase C19 family.</text>
</comment>
<dbReference type="InterPro" id="IPR001394">
    <property type="entry name" value="Peptidase_C19_UCH"/>
</dbReference>
<keyword evidence="4" id="KW-0378">Hydrolase</keyword>
<dbReference type="Pfam" id="PF00443">
    <property type="entry name" value="UCH"/>
    <property type="match status" value="1"/>
</dbReference>
<dbReference type="STRING" id="66420.A0A194PGV2"/>
<evidence type="ECO:0000313" key="4">
    <source>
        <dbReference type="EMBL" id="KPI91934.1"/>
    </source>
</evidence>
<feature type="region of interest" description="Disordered" evidence="2">
    <location>
        <begin position="471"/>
        <end position="529"/>
    </location>
</feature>
<dbReference type="PANTHER" id="PTHR24006:SF908">
    <property type="entry name" value="DEUBIQUITINATING APOPTOTIC INHIBITOR, ISOFORM A"/>
    <property type="match status" value="1"/>
</dbReference>
<feature type="compositionally biased region" description="Basic residues" evidence="2">
    <location>
        <begin position="503"/>
        <end position="518"/>
    </location>
</feature>
<dbReference type="GO" id="GO:0016579">
    <property type="term" value="P:protein deubiquitination"/>
    <property type="evidence" value="ECO:0007669"/>
    <property type="project" value="InterPro"/>
</dbReference>
<dbReference type="Gene3D" id="3.90.70.10">
    <property type="entry name" value="Cysteine proteinases"/>
    <property type="match status" value="1"/>
</dbReference>
<feature type="domain" description="USP" evidence="3">
    <location>
        <begin position="353"/>
        <end position="723"/>
    </location>
</feature>
<reference evidence="4 5" key="1">
    <citation type="journal article" date="2015" name="Nat. Commun.">
        <title>Outbred genome sequencing and CRISPR/Cas9 gene editing in butterflies.</title>
        <authorList>
            <person name="Li X."/>
            <person name="Fan D."/>
            <person name="Zhang W."/>
            <person name="Liu G."/>
            <person name="Zhang L."/>
            <person name="Zhao L."/>
            <person name="Fang X."/>
            <person name="Chen L."/>
            <person name="Dong Y."/>
            <person name="Chen Y."/>
            <person name="Ding Y."/>
            <person name="Zhao R."/>
            <person name="Feng M."/>
            <person name="Zhu Y."/>
            <person name="Feng Y."/>
            <person name="Jiang X."/>
            <person name="Zhu D."/>
            <person name="Xiang H."/>
            <person name="Feng X."/>
            <person name="Li S."/>
            <person name="Wang J."/>
            <person name="Zhang G."/>
            <person name="Kronforst M.R."/>
            <person name="Wang W."/>
        </authorList>
    </citation>
    <scope>NUCLEOTIDE SEQUENCE [LARGE SCALE GENOMIC DNA]</scope>
    <source>
        <strain evidence="4">Ya'a_city_454_Px</strain>
        <tissue evidence="4">Whole body</tissue>
    </source>
</reference>
<evidence type="ECO:0000313" key="5">
    <source>
        <dbReference type="Proteomes" id="UP000053268"/>
    </source>
</evidence>
<evidence type="ECO:0000259" key="3">
    <source>
        <dbReference type="PROSITE" id="PS50235"/>
    </source>
</evidence>
<dbReference type="InterPro" id="IPR038765">
    <property type="entry name" value="Papain-like_cys_pep_sf"/>
</dbReference>
<feature type="compositionally biased region" description="Basic and acidic residues" evidence="2">
    <location>
        <begin position="7"/>
        <end position="19"/>
    </location>
</feature>
<dbReference type="InterPro" id="IPR049407">
    <property type="entry name" value="Usp38-like_N"/>
</dbReference>
<dbReference type="GO" id="GO:0005829">
    <property type="term" value="C:cytosol"/>
    <property type="evidence" value="ECO:0007669"/>
    <property type="project" value="TreeGrafter"/>
</dbReference>
<proteinExistence type="inferred from homology"/>
<dbReference type="Proteomes" id="UP000053268">
    <property type="component" value="Unassembled WGS sequence"/>
</dbReference>
<dbReference type="SUPFAM" id="SSF54001">
    <property type="entry name" value="Cysteine proteinases"/>
    <property type="match status" value="1"/>
</dbReference>
<dbReference type="GO" id="GO:0005634">
    <property type="term" value="C:nucleus"/>
    <property type="evidence" value="ECO:0007669"/>
    <property type="project" value="TreeGrafter"/>
</dbReference>
<protein>
    <submittedName>
        <fullName evidence="4">Ubiquitin carboxyl-terminal hydrolase 35</fullName>
    </submittedName>
</protein>
<evidence type="ECO:0000256" key="1">
    <source>
        <dbReference type="ARBA" id="ARBA00009085"/>
    </source>
</evidence>
<dbReference type="Pfam" id="PF21246">
    <property type="entry name" value="Usp38-like_N"/>
    <property type="match status" value="1"/>
</dbReference>
<keyword evidence="5" id="KW-1185">Reference proteome</keyword>
<dbReference type="EMBL" id="KQ459605">
    <property type="protein sequence ID" value="KPI91934.1"/>
    <property type="molecule type" value="Genomic_DNA"/>
</dbReference>
<organism evidence="4 5">
    <name type="scientific">Papilio xuthus</name>
    <name type="common">Asian swallowtail butterfly</name>
    <dbReference type="NCBI Taxonomy" id="66420"/>
    <lineage>
        <taxon>Eukaryota</taxon>
        <taxon>Metazoa</taxon>
        <taxon>Ecdysozoa</taxon>
        <taxon>Arthropoda</taxon>
        <taxon>Hexapoda</taxon>
        <taxon>Insecta</taxon>
        <taxon>Pterygota</taxon>
        <taxon>Neoptera</taxon>
        <taxon>Endopterygota</taxon>
        <taxon>Lepidoptera</taxon>
        <taxon>Glossata</taxon>
        <taxon>Ditrysia</taxon>
        <taxon>Papilionoidea</taxon>
        <taxon>Papilionidae</taxon>
        <taxon>Papilioninae</taxon>
        <taxon>Papilio</taxon>
    </lineage>
</organism>
<dbReference type="InterPro" id="IPR050164">
    <property type="entry name" value="Peptidase_C19"/>
</dbReference>
<dbReference type="PANTHER" id="PTHR24006">
    <property type="entry name" value="UBIQUITIN CARBOXYL-TERMINAL HYDROLASE"/>
    <property type="match status" value="1"/>
</dbReference>
<evidence type="ECO:0000256" key="2">
    <source>
        <dbReference type="SAM" id="MobiDB-lite"/>
    </source>
</evidence>
<dbReference type="AlphaFoldDB" id="A0A194PGV2"/>